<proteinExistence type="predicted"/>
<evidence type="ECO:0000313" key="1">
    <source>
        <dbReference type="EMBL" id="POF40115.1"/>
    </source>
</evidence>
<dbReference type="RefSeq" id="WP_103396634.1">
    <property type="nucleotide sequence ID" value="NZ_MUJK01000008.1"/>
</dbReference>
<keyword evidence="2" id="KW-1185">Reference proteome</keyword>
<dbReference type="AlphaFoldDB" id="A0A2S3VJH9"/>
<dbReference type="GO" id="GO:0005524">
    <property type="term" value="F:ATP binding"/>
    <property type="evidence" value="ECO:0007669"/>
    <property type="project" value="InterPro"/>
</dbReference>
<dbReference type="GO" id="GO:0006508">
    <property type="term" value="P:proteolysis"/>
    <property type="evidence" value="ECO:0007669"/>
    <property type="project" value="InterPro"/>
</dbReference>
<name>A0A2S3VJH9_9PSED</name>
<dbReference type="OrthoDB" id="448792at2"/>
<dbReference type="Proteomes" id="UP000237440">
    <property type="component" value="Unassembled WGS sequence"/>
</dbReference>
<comment type="caution">
    <text evidence="1">The sequence shown here is derived from an EMBL/GenBank/DDBJ whole genome shotgun (WGS) entry which is preliminary data.</text>
</comment>
<evidence type="ECO:0000313" key="2">
    <source>
        <dbReference type="Proteomes" id="UP000237440"/>
    </source>
</evidence>
<protein>
    <submittedName>
        <fullName evidence="1">Peptidase M41</fullName>
    </submittedName>
</protein>
<accession>A0A2S3VJH9</accession>
<dbReference type="Gene3D" id="1.20.58.760">
    <property type="entry name" value="Peptidase M41"/>
    <property type="match status" value="1"/>
</dbReference>
<dbReference type="SUPFAM" id="SSF140990">
    <property type="entry name" value="FtsH protease domain-like"/>
    <property type="match status" value="1"/>
</dbReference>
<dbReference type="GO" id="GO:0004222">
    <property type="term" value="F:metalloendopeptidase activity"/>
    <property type="evidence" value="ECO:0007669"/>
    <property type="project" value="InterPro"/>
</dbReference>
<gene>
    <name evidence="1" type="ORF">B0D71_21835</name>
</gene>
<dbReference type="InterPro" id="IPR037219">
    <property type="entry name" value="Peptidase_M41-like"/>
</dbReference>
<organism evidence="1 2">
    <name type="scientific">Pseudomonas laurylsulfativorans</name>
    <dbReference type="NCBI Taxonomy" id="1943631"/>
    <lineage>
        <taxon>Bacteria</taxon>
        <taxon>Pseudomonadati</taxon>
        <taxon>Pseudomonadota</taxon>
        <taxon>Gammaproteobacteria</taxon>
        <taxon>Pseudomonadales</taxon>
        <taxon>Pseudomonadaceae</taxon>
        <taxon>Pseudomonas</taxon>
    </lineage>
</organism>
<dbReference type="GO" id="GO:0004176">
    <property type="term" value="F:ATP-dependent peptidase activity"/>
    <property type="evidence" value="ECO:0007669"/>
    <property type="project" value="InterPro"/>
</dbReference>
<dbReference type="EMBL" id="MUJK01000008">
    <property type="protein sequence ID" value="POF40115.1"/>
    <property type="molecule type" value="Genomic_DNA"/>
</dbReference>
<reference evidence="2" key="1">
    <citation type="submission" date="2017-02" db="EMBL/GenBank/DDBJ databases">
        <authorList>
            <person name="Furmanczyk E.M."/>
        </authorList>
    </citation>
    <scope>NUCLEOTIDE SEQUENCE [LARGE SCALE GENOMIC DNA]</scope>
    <source>
        <strain evidence="2">AP3_22</strain>
    </source>
</reference>
<sequence>MTTKLPTAVRDRALQIAQHEMGHYVVARALGFETGGVTLTVSKDLRHKGGATINLVQPISSMEAMKAYLEARMMVLFAGAMAQTLPSAPSGERCVDMSKATAILNGAYGAERDDAKLRELRHLLRNITYATTNPESSDSITAELRTINDRLWLRTQEMVEALAETITALGAALVDRLVLVEQWGRPADTYEVVLTGEILERMWPLRRGEPHSL</sequence>